<dbReference type="GeneTree" id="ENSGT00980000199879"/>
<sequence length="74" mass="8204">MEAHSHAVSSLPAVSFKDVAVTFTQEEWGQLDLAQRRLPHVTLETCSHLVSLAGARTRPMEGRTGTSPRLEEYI</sequence>
<dbReference type="Proteomes" id="UP000694425">
    <property type="component" value="Unplaced"/>
</dbReference>
<organism evidence="2 3">
    <name type="scientific">Neovison vison</name>
    <name type="common">American mink</name>
    <name type="synonym">Mustela vison</name>
    <dbReference type="NCBI Taxonomy" id="452646"/>
    <lineage>
        <taxon>Eukaryota</taxon>
        <taxon>Metazoa</taxon>
        <taxon>Chordata</taxon>
        <taxon>Craniata</taxon>
        <taxon>Vertebrata</taxon>
        <taxon>Euteleostomi</taxon>
        <taxon>Mammalia</taxon>
        <taxon>Eutheria</taxon>
        <taxon>Laurasiatheria</taxon>
        <taxon>Carnivora</taxon>
        <taxon>Caniformia</taxon>
        <taxon>Musteloidea</taxon>
        <taxon>Mustelidae</taxon>
        <taxon>Mustelinae</taxon>
        <taxon>Neogale</taxon>
    </lineage>
</organism>
<dbReference type="InterPro" id="IPR036051">
    <property type="entry name" value="KRAB_dom_sf"/>
</dbReference>
<dbReference type="InterPro" id="IPR001909">
    <property type="entry name" value="KRAB"/>
</dbReference>
<dbReference type="AlphaFoldDB" id="A0A8C7BGB5"/>
<dbReference type="PANTHER" id="PTHR23232:SF157">
    <property type="entry name" value="ZINC FINGER PROTEIN 525"/>
    <property type="match status" value="1"/>
</dbReference>
<dbReference type="InterPro" id="IPR050169">
    <property type="entry name" value="Krueppel_C2H2_ZnF"/>
</dbReference>
<protein>
    <recommendedName>
        <fullName evidence="1">KRAB domain-containing protein</fullName>
    </recommendedName>
</protein>
<reference evidence="2" key="1">
    <citation type="submission" date="2025-08" db="UniProtKB">
        <authorList>
            <consortium name="Ensembl"/>
        </authorList>
    </citation>
    <scope>IDENTIFICATION</scope>
</reference>
<dbReference type="Gene3D" id="6.10.140.140">
    <property type="match status" value="1"/>
</dbReference>
<dbReference type="Ensembl" id="ENSNVIT00000020183.1">
    <property type="protein sequence ID" value="ENSNVIP00000017314.1"/>
    <property type="gene ID" value="ENSNVIG00000013537.1"/>
</dbReference>
<evidence type="ECO:0000313" key="2">
    <source>
        <dbReference type="Ensembl" id="ENSNVIP00000017314.1"/>
    </source>
</evidence>
<dbReference type="GO" id="GO:0006355">
    <property type="term" value="P:regulation of DNA-templated transcription"/>
    <property type="evidence" value="ECO:0007669"/>
    <property type="project" value="InterPro"/>
</dbReference>
<reference evidence="2" key="2">
    <citation type="submission" date="2025-09" db="UniProtKB">
        <authorList>
            <consortium name="Ensembl"/>
        </authorList>
    </citation>
    <scope>IDENTIFICATION</scope>
</reference>
<name>A0A8C7BGB5_NEOVI</name>
<dbReference type="PANTHER" id="PTHR23232">
    <property type="entry name" value="KRAB DOMAIN C2H2 ZINC FINGER"/>
    <property type="match status" value="1"/>
</dbReference>
<dbReference type="SUPFAM" id="SSF109640">
    <property type="entry name" value="KRAB domain (Kruppel-associated box)"/>
    <property type="match status" value="1"/>
</dbReference>
<dbReference type="Pfam" id="PF01352">
    <property type="entry name" value="KRAB"/>
    <property type="match status" value="1"/>
</dbReference>
<feature type="domain" description="KRAB" evidence="1">
    <location>
        <begin position="14"/>
        <end position="74"/>
    </location>
</feature>
<keyword evidence="3" id="KW-1185">Reference proteome</keyword>
<dbReference type="CDD" id="cd07765">
    <property type="entry name" value="KRAB_A-box"/>
    <property type="match status" value="1"/>
</dbReference>
<evidence type="ECO:0000313" key="3">
    <source>
        <dbReference type="Proteomes" id="UP000694425"/>
    </source>
</evidence>
<dbReference type="PROSITE" id="PS50805">
    <property type="entry name" value="KRAB"/>
    <property type="match status" value="1"/>
</dbReference>
<evidence type="ECO:0000259" key="1">
    <source>
        <dbReference type="PROSITE" id="PS50805"/>
    </source>
</evidence>
<proteinExistence type="predicted"/>
<dbReference type="SMART" id="SM00349">
    <property type="entry name" value="KRAB"/>
    <property type="match status" value="1"/>
</dbReference>
<accession>A0A8C7BGB5</accession>